<evidence type="ECO:0000313" key="1">
    <source>
        <dbReference type="EMBL" id="NYE82686.1"/>
    </source>
</evidence>
<dbReference type="AlphaFoldDB" id="A0A7Y9ITE3"/>
<keyword evidence="2" id="KW-1185">Reference proteome</keyword>
<organism evidence="1 2">
    <name type="scientific">Pigmentiphaga litoralis</name>
    <dbReference type="NCBI Taxonomy" id="516702"/>
    <lineage>
        <taxon>Bacteria</taxon>
        <taxon>Pseudomonadati</taxon>
        <taxon>Pseudomonadota</taxon>
        <taxon>Betaproteobacteria</taxon>
        <taxon>Burkholderiales</taxon>
        <taxon>Alcaligenaceae</taxon>
        <taxon>Pigmentiphaga</taxon>
    </lineage>
</organism>
<evidence type="ECO:0000313" key="2">
    <source>
        <dbReference type="Proteomes" id="UP000542125"/>
    </source>
</evidence>
<protein>
    <submittedName>
        <fullName evidence="1">Uncharacterized protein</fullName>
    </submittedName>
</protein>
<proteinExistence type="predicted"/>
<dbReference type="EMBL" id="JACBYR010000001">
    <property type="protein sequence ID" value="NYE82686.1"/>
    <property type="molecule type" value="Genomic_DNA"/>
</dbReference>
<gene>
    <name evidence="1" type="ORF">FHW18_001957</name>
</gene>
<dbReference type="RefSeq" id="WP_179585780.1">
    <property type="nucleotide sequence ID" value="NZ_JACBYR010000001.1"/>
</dbReference>
<accession>A0A7Y9ITE3</accession>
<sequence length="145" mass="15815">MLKLDTTIALADPVGSFDGAAPRCVGNIRSTAAIDQDVSRLLDLACAEQAAVVSHKDRYADFAHDPSRLWLPDEPSVAANPHAAILTAPVWDEAADRLIPQGCCLVEDDPDHQVKLTWRYGPNRHTALLSKDTYQRLLDSGTIVE</sequence>
<comment type="caution">
    <text evidence="1">The sequence shown here is derived from an EMBL/GenBank/DDBJ whole genome shotgun (WGS) entry which is preliminary data.</text>
</comment>
<reference evidence="1 2" key="1">
    <citation type="submission" date="2020-07" db="EMBL/GenBank/DDBJ databases">
        <title>Genomic Encyclopedia of Type Strains, Phase IV (KMG-V): Genome sequencing to study the core and pangenomes of soil and plant-associated prokaryotes.</title>
        <authorList>
            <person name="Whitman W."/>
        </authorList>
    </citation>
    <scope>NUCLEOTIDE SEQUENCE [LARGE SCALE GENOMIC DNA]</scope>
    <source>
        <strain evidence="1 2">SAS40</strain>
    </source>
</reference>
<dbReference type="Proteomes" id="UP000542125">
    <property type="component" value="Unassembled WGS sequence"/>
</dbReference>
<name>A0A7Y9ITE3_9BURK</name>